<dbReference type="AlphaFoldDB" id="A0A9N7Y751"/>
<accession>A0A9N7Y751</accession>
<sequence length="130" mass="14697">MIDSGSPPMSSTSTLTVVIGDRNDHPHSPGHTHFIVYSFEGVLPTTALGQVQSPDLDDWSEKVFRFEGQPTSAARALVWFDEARLHADTLKENLIALPDTSSSNETPPRRNERDDREQRHRSRENYHRSS</sequence>
<dbReference type="EMBL" id="CADEAL010000071">
    <property type="protein sequence ID" value="CAB1413809.1"/>
    <property type="molecule type" value="Genomic_DNA"/>
</dbReference>
<dbReference type="Proteomes" id="UP001153269">
    <property type="component" value="Unassembled WGS sequence"/>
</dbReference>
<feature type="compositionally biased region" description="Basic and acidic residues" evidence="1">
    <location>
        <begin position="107"/>
        <end position="130"/>
    </location>
</feature>
<organism evidence="2 3">
    <name type="scientific">Pleuronectes platessa</name>
    <name type="common">European plaice</name>
    <dbReference type="NCBI Taxonomy" id="8262"/>
    <lineage>
        <taxon>Eukaryota</taxon>
        <taxon>Metazoa</taxon>
        <taxon>Chordata</taxon>
        <taxon>Craniata</taxon>
        <taxon>Vertebrata</taxon>
        <taxon>Euteleostomi</taxon>
        <taxon>Actinopterygii</taxon>
        <taxon>Neopterygii</taxon>
        <taxon>Teleostei</taxon>
        <taxon>Neoteleostei</taxon>
        <taxon>Acanthomorphata</taxon>
        <taxon>Carangaria</taxon>
        <taxon>Pleuronectiformes</taxon>
        <taxon>Pleuronectoidei</taxon>
        <taxon>Pleuronectidae</taxon>
        <taxon>Pleuronectes</taxon>
    </lineage>
</organism>
<proteinExistence type="predicted"/>
<evidence type="ECO:0000313" key="3">
    <source>
        <dbReference type="Proteomes" id="UP001153269"/>
    </source>
</evidence>
<keyword evidence="3" id="KW-1185">Reference proteome</keyword>
<dbReference type="CDD" id="cd11304">
    <property type="entry name" value="Cadherin_repeat"/>
    <property type="match status" value="1"/>
</dbReference>
<gene>
    <name evidence="2" type="ORF">PLEPLA_LOCUS1511</name>
</gene>
<evidence type="ECO:0000256" key="1">
    <source>
        <dbReference type="SAM" id="MobiDB-lite"/>
    </source>
</evidence>
<evidence type="ECO:0000313" key="2">
    <source>
        <dbReference type="EMBL" id="CAB1413809.1"/>
    </source>
</evidence>
<feature type="region of interest" description="Disordered" evidence="1">
    <location>
        <begin position="94"/>
        <end position="130"/>
    </location>
</feature>
<name>A0A9N7Y751_PLEPL</name>
<comment type="caution">
    <text evidence="2">The sequence shown here is derived from an EMBL/GenBank/DDBJ whole genome shotgun (WGS) entry which is preliminary data.</text>
</comment>
<reference evidence="2" key="1">
    <citation type="submission" date="2020-03" db="EMBL/GenBank/DDBJ databases">
        <authorList>
            <person name="Weist P."/>
        </authorList>
    </citation>
    <scope>NUCLEOTIDE SEQUENCE</scope>
</reference>
<protein>
    <submittedName>
        <fullName evidence="2">Uncharacterized protein</fullName>
    </submittedName>
</protein>